<dbReference type="Gene3D" id="3.40.710.10">
    <property type="entry name" value="DD-peptidase/beta-lactamase superfamily"/>
    <property type="match status" value="1"/>
</dbReference>
<evidence type="ECO:0000313" key="2">
    <source>
        <dbReference type="EMBL" id="NYE06624.1"/>
    </source>
</evidence>
<accession>A0A852THK9</accession>
<dbReference type="AlphaFoldDB" id="A0A852THK9"/>
<reference evidence="3" key="1">
    <citation type="submission" date="2020-07" db="EMBL/GenBank/DDBJ databases">
        <authorList>
            <person name="Partida-Martinez L."/>
            <person name="Huntemann M."/>
            <person name="Clum A."/>
            <person name="Wang J."/>
            <person name="Palaniappan K."/>
            <person name="Ritter S."/>
            <person name="Chen I.-M."/>
            <person name="Stamatis D."/>
            <person name="Reddy T."/>
            <person name="O'Malley R."/>
            <person name="Daum C."/>
            <person name="Shapiro N."/>
            <person name="Ivanova N."/>
            <person name="Kyrpides N."/>
            <person name="Woyke T."/>
        </authorList>
    </citation>
    <scope>NUCLEOTIDE SEQUENCE [LARGE SCALE GENOMIC DNA]</scope>
    <source>
        <strain evidence="3">AT2.8</strain>
    </source>
</reference>
<evidence type="ECO:0000259" key="1">
    <source>
        <dbReference type="Pfam" id="PF13354"/>
    </source>
</evidence>
<dbReference type="InterPro" id="IPR000871">
    <property type="entry name" value="Beta-lactam_class-A"/>
</dbReference>
<dbReference type="GO" id="GO:0046677">
    <property type="term" value="P:response to antibiotic"/>
    <property type="evidence" value="ECO:0007669"/>
    <property type="project" value="InterPro"/>
</dbReference>
<dbReference type="PANTHER" id="PTHR35333">
    <property type="entry name" value="BETA-LACTAMASE"/>
    <property type="match status" value="1"/>
</dbReference>
<dbReference type="PANTHER" id="PTHR35333:SF3">
    <property type="entry name" value="BETA-LACTAMASE-TYPE TRANSPEPTIDASE FOLD CONTAINING PROTEIN"/>
    <property type="match status" value="1"/>
</dbReference>
<dbReference type="Proteomes" id="UP000548423">
    <property type="component" value="Unassembled WGS sequence"/>
</dbReference>
<evidence type="ECO:0000313" key="3">
    <source>
        <dbReference type="Proteomes" id="UP000548423"/>
    </source>
</evidence>
<dbReference type="EMBL" id="JACCBX010000007">
    <property type="protein sequence ID" value="NYE06624.1"/>
    <property type="molecule type" value="Genomic_DNA"/>
</dbReference>
<comment type="caution">
    <text evidence="2">The sequence shown here is derived from an EMBL/GenBank/DDBJ whole genome shotgun (WGS) entry which is preliminary data.</text>
</comment>
<dbReference type="InterPro" id="IPR012338">
    <property type="entry name" value="Beta-lactam/transpept-like"/>
</dbReference>
<sequence>MEILKEKIQEELYGFHGRVGLAIELEDTKPCYLNSQEVFQSASLIKIPILLSVLLAHNKDEINIQHPVTISNENIVGGSGVLQALSNGLTLSVKDLMTLMIIVSDNTATNILIDLLGIERINTKFQELGLKHTKLNRKMMDFAAMKQGKDNQTTPEEIVHCLKLVNDFNELFEIDGQNIAKEMLNHQQIRDKLPALVDENQITVFNKTGELSNVEHDCAIFECQGRKGYIAVLTDRLNDQENAKQTIRKIGKHISDFFIRTQTDLG</sequence>
<feature type="domain" description="Beta-lactamase class A catalytic" evidence="1">
    <location>
        <begin position="24"/>
        <end position="234"/>
    </location>
</feature>
<dbReference type="GO" id="GO:0030655">
    <property type="term" value="P:beta-lactam antibiotic catabolic process"/>
    <property type="evidence" value="ECO:0007669"/>
    <property type="project" value="InterPro"/>
</dbReference>
<reference evidence="3" key="2">
    <citation type="submission" date="2020-08" db="EMBL/GenBank/DDBJ databases">
        <title>The Agave Microbiome: Exploring the role of microbial communities in plant adaptations to desert environments.</title>
        <authorList>
            <person name="Partida-Martinez L.P."/>
        </authorList>
    </citation>
    <scope>NUCLEOTIDE SEQUENCE [LARGE SCALE GENOMIC DNA]</scope>
    <source>
        <strain evidence="3">AT2.8</strain>
    </source>
</reference>
<dbReference type="InterPro" id="IPR045155">
    <property type="entry name" value="Beta-lactam_cat"/>
</dbReference>
<protein>
    <submittedName>
        <fullName evidence="2">Beta-lactamase class A</fullName>
        <ecNumber evidence="2">3.5.2.6</ecNumber>
    </submittedName>
</protein>
<dbReference type="EC" id="3.5.2.6" evidence="2"/>
<keyword evidence="2" id="KW-0378">Hydrolase</keyword>
<dbReference type="SUPFAM" id="SSF56601">
    <property type="entry name" value="beta-lactamase/transpeptidase-like"/>
    <property type="match status" value="1"/>
</dbReference>
<organism evidence="2 3">
    <name type="scientific">Neobacillus niacini</name>
    <dbReference type="NCBI Taxonomy" id="86668"/>
    <lineage>
        <taxon>Bacteria</taxon>
        <taxon>Bacillati</taxon>
        <taxon>Bacillota</taxon>
        <taxon>Bacilli</taxon>
        <taxon>Bacillales</taxon>
        <taxon>Bacillaceae</taxon>
        <taxon>Neobacillus</taxon>
    </lineage>
</organism>
<gene>
    <name evidence="2" type="ORF">F4694_003404</name>
</gene>
<name>A0A852THK9_9BACI</name>
<dbReference type="Pfam" id="PF13354">
    <property type="entry name" value="Beta-lactamase2"/>
    <property type="match status" value="1"/>
</dbReference>
<proteinExistence type="predicted"/>
<dbReference type="GO" id="GO:0008800">
    <property type="term" value="F:beta-lactamase activity"/>
    <property type="evidence" value="ECO:0007669"/>
    <property type="project" value="UniProtKB-EC"/>
</dbReference>